<reference evidence="1 2" key="1">
    <citation type="submission" date="2021-06" db="EMBL/GenBank/DDBJ databases">
        <title>Caerostris darwini draft genome.</title>
        <authorList>
            <person name="Kono N."/>
            <person name="Arakawa K."/>
        </authorList>
    </citation>
    <scope>NUCLEOTIDE SEQUENCE [LARGE SCALE GENOMIC DNA]</scope>
</reference>
<dbReference type="AlphaFoldDB" id="A0AAV4PMT0"/>
<keyword evidence="2" id="KW-1185">Reference proteome</keyword>
<protein>
    <submittedName>
        <fullName evidence="1">Uncharacterized protein</fullName>
    </submittedName>
</protein>
<sequence>MEQEVALFFEFPVGPPKINFFSASHCSRPSAPPSIKGWSKSKDDFSWKNYKASALKVEQIFLSSNRFRLQCRSKTLVAPRGVTAFKQLKLRQKFGRRRKARHVTHPSVSLRSKVKGEPDTFQMRKSFRPTIKYPGGPVHFFMFEENFESRVKGKWGS</sequence>
<gene>
    <name evidence="1" type="ORF">CDAR_571851</name>
</gene>
<name>A0AAV4PMT0_9ARAC</name>
<organism evidence="1 2">
    <name type="scientific">Caerostris darwini</name>
    <dbReference type="NCBI Taxonomy" id="1538125"/>
    <lineage>
        <taxon>Eukaryota</taxon>
        <taxon>Metazoa</taxon>
        <taxon>Ecdysozoa</taxon>
        <taxon>Arthropoda</taxon>
        <taxon>Chelicerata</taxon>
        <taxon>Arachnida</taxon>
        <taxon>Araneae</taxon>
        <taxon>Araneomorphae</taxon>
        <taxon>Entelegynae</taxon>
        <taxon>Araneoidea</taxon>
        <taxon>Araneidae</taxon>
        <taxon>Caerostris</taxon>
    </lineage>
</organism>
<dbReference type="EMBL" id="BPLQ01003222">
    <property type="protein sequence ID" value="GIX98707.1"/>
    <property type="molecule type" value="Genomic_DNA"/>
</dbReference>
<dbReference type="Proteomes" id="UP001054837">
    <property type="component" value="Unassembled WGS sequence"/>
</dbReference>
<comment type="caution">
    <text evidence="1">The sequence shown here is derived from an EMBL/GenBank/DDBJ whole genome shotgun (WGS) entry which is preliminary data.</text>
</comment>
<accession>A0AAV4PMT0</accession>
<evidence type="ECO:0000313" key="1">
    <source>
        <dbReference type="EMBL" id="GIX98707.1"/>
    </source>
</evidence>
<proteinExistence type="predicted"/>
<evidence type="ECO:0000313" key="2">
    <source>
        <dbReference type="Proteomes" id="UP001054837"/>
    </source>
</evidence>